<reference evidence="2" key="1">
    <citation type="submission" date="2017-01" db="EMBL/GenBank/DDBJ databases">
        <authorList>
            <person name="Varghese N."/>
            <person name="Submissions S."/>
        </authorList>
    </citation>
    <scope>NUCLEOTIDE SEQUENCE [LARGE SCALE GENOMIC DNA]</scope>
    <source>
        <strain evidence="2">DSM 21054</strain>
    </source>
</reference>
<keyword evidence="2" id="KW-1185">Reference proteome</keyword>
<name>A0A1N7QPS6_9BACT</name>
<dbReference type="AlphaFoldDB" id="A0A1N7QPS6"/>
<dbReference type="Proteomes" id="UP000186917">
    <property type="component" value="Unassembled WGS sequence"/>
</dbReference>
<proteinExistence type="predicted"/>
<sequence length="31" mass="3292">MKLYKPLLFASIIVAIAACKKGDNGIMALTP</sequence>
<organism evidence="1 2">
    <name type="scientific">Filimonas lacunae</name>
    <dbReference type="NCBI Taxonomy" id="477680"/>
    <lineage>
        <taxon>Bacteria</taxon>
        <taxon>Pseudomonadati</taxon>
        <taxon>Bacteroidota</taxon>
        <taxon>Chitinophagia</taxon>
        <taxon>Chitinophagales</taxon>
        <taxon>Chitinophagaceae</taxon>
        <taxon>Filimonas</taxon>
    </lineage>
</organism>
<evidence type="ECO:0000313" key="1">
    <source>
        <dbReference type="EMBL" id="SIT24902.1"/>
    </source>
</evidence>
<dbReference type="EMBL" id="FTOR01000006">
    <property type="protein sequence ID" value="SIT24902.1"/>
    <property type="molecule type" value="Genomic_DNA"/>
</dbReference>
<accession>A0A1N7QPS6</accession>
<dbReference type="PROSITE" id="PS51257">
    <property type="entry name" value="PROKAR_LIPOPROTEIN"/>
    <property type="match status" value="1"/>
</dbReference>
<gene>
    <name evidence="1" type="ORF">SAMN05421788_106208</name>
</gene>
<protein>
    <submittedName>
        <fullName evidence="1">Uncharacterized protein</fullName>
    </submittedName>
</protein>
<evidence type="ECO:0000313" key="2">
    <source>
        <dbReference type="Proteomes" id="UP000186917"/>
    </source>
</evidence>